<feature type="region of interest" description="Disordered" evidence="1">
    <location>
        <begin position="36"/>
        <end position="88"/>
    </location>
</feature>
<accession>A0A1B0DRF1</accession>
<dbReference type="InterPro" id="IPR036236">
    <property type="entry name" value="Znf_C2H2_sf"/>
</dbReference>
<organism evidence="2 3">
    <name type="scientific">Phlebotomus papatasi</name>
    <name type="common">Sandfly</name>
    <dbReference type="NCBI Taxonomy" id="29031"/>
    <lineage>
        <taxon>Eukaryota</taxon>
        <taxon>Metazoa</taxon>
        <taxon>Ecdysozoa</taxon>
        <taxon>Arthropoda</taxon>
        <taxon>Hexapoda</taxon>
        <taxon>Insecta</taxon>
        <taxon>Pterygota</taxon>
        <taxon>Neoptera</taxon>
        <taxon>Endopterygota</taxon>
        <taxon>Diptera</taxon>
        <taxon>Nematocera</taxon>
        <taxon>Psychodoidea</taxon>
        <taxon>Psychodidae</taxon>
        <taxon>Phlebotomus</taxon>
        <taxon>Phlebotomus</taxon>
    </lineage>
</organism>
<evidence type="ECO:0000313" key="2">
    <source>
        <dbReference type="EnsemblMetazoa" id="PPAI011134-PA"/>
    </source>
</evidence>
<sequence>MHIRIHTGDTPFQCSFCSKKLMQKRSLEYHLKRCRKNNKKVQPEKQINKNGDAETELEPKDMESVRKNNTEHHKVVPDHERKAEPQAV</sequence>
<dbReference type="EMBL" id="AJVK01009097">
    <property type="status" value="NOT_ANNOTATED_CDS"/>
    <property type="molecule type" value="Genomic_DNA"/>
</dbReference>
<name>A0A1B0DRF1_PHLPP</name>
<dbReference type="EnsemblMetazoa" id="PPAI011134-RA">
    <property type="protein sequence ID" value="PPAI011134-PA"/>
    <property type="gene ID" value="PPAI011134"/>
</dbReference>
<dbReference type="PROSITE" id="PS50157">
    <property type="entry name" value="ZINC_FINGER_C2H2_2"/>
    <property type="match status" value="1"/>
</dbReference>
<dbReference type="InterPro" id="IPR013087">
    <property type="entry name" value="Znf_C2H2_type"/>
</dbReference>
<dbReference type="AlphaFoldDB" id="A0A1B0DRF1"/>
<dbReference type="VEuPathDB" id="VectorBase:PPAI011134"/>
<dbReference type="Proteomes" id="UP000092462">
    <property type="component" value="Unassembled WGS sequence"/>
</dbReference>
<dbReference type="EMBL" id="AJVK01009095">
    <property type="status" value="NOT_ANNOTATED_CDS"/>
    <property type="molecule type" value="Genomic_DNA"/>
</dbReference>
<protein>
    <submittedName>
        <fullName evidence="2">Uncharacterized protein</fullName>
    </submittedName>
</protein>
<reference evidence="2" key="1">
    <citation type="submission" date="2022-08" db="UniProtKB">
        <authorList>
            <consortium name="EnsemblMetazoa"/>
        </authorList>
    </citation>
    <scope>IDENTIFICATION</scope>
    <source>
        <strain evidence="2">Israel</strain>
    </source>
</reference>
<evidence type="ECO:0000313" key="3">
    <source>
        <dbReference type="Proteomes" id="UP000092462"/>
    </source>
</evidence>
<dbReference type="EMBL" id="AJVK01009098">
    <property type="status" value="NOT_ANNOTATED_CDS"/>
    <property type="molecule type" value="Genomic_DNA"/>
</dbReference>
<dbReference type="Gene3D" id="3.30.160.60">
    <property type="entry name" value="Classic Zinc Finger"/>
    <property type="match status" value="1"/>
</dbReference>
<feature type="compositionally biased region" description="Basic and acidic residues" evidence="1">
    <location>
        <begin position="57"/>
        <end position="88"/>
    </location>
</feature>
<evidence type="ECO:0000256" key="1">
    <source>
        <dbReference type="SAM" id="MobiDB-lite"/>
    </source>
</evidence>
<dbReference type="EMBL" id="AJVK01009096">
    <property type="status" value="NOT_ANNOTATED_CDS"/>
    <property type="molecule type" value="Genomic_DNA"/>
</dbReference>
<proteinExistence type="predicted"/>
<dbReference type="VEuPathDB" id="VectorBase:PPAPM1_001675"/>
<keyword evidence="3" id="KW-1185">Reference proteome</keyword>
<dbReference type="SUPFAM" id="SSF57667">
    <property type="entry name" value="beta-beta-alpha zinc fingers"/>
    <property type="match status" value="1"/>
</dbReference>